<organism evidence="1 2">
    <name type="scientific">Manihot esculenta</name>
    <name type="common">Cassava</name>
    <name type="synonym">Jatropha manihot</name>
    <dbReference type="NCBI Taxonomy" id="3983"/>
    <lineage>
        <taxon>Eukaryota</taxon>
        <taxon>Viridiplantae</taxon>
        <taxon>Streptophyta</taxon>
        <taxon>Embryophyta</taxon>
        <taxon>Tracheophyta</taxon>
        <taxon>Spermatophyta</taxon>
        <taxon>Magnoliopsida</taxon>
        <taxon>eudicotyledons</taxon>
        <taxon>Gunneridae</taxon>
        <taxon>Pentapetalae</taxon>
        <taxon>rosids</taxon>
        <taxon>fabids</taxon>
        <taxon>Malpighiales</taxon>
        <taxon>Euphorbiaceae</taxon>
        <taxon>Crotonoideae</taxon>
        <taxon>Manihoteae</taxon>
        <taxon>Manihot</taxon>
    </lineage>
</organism>
<proteinExistence type="predicted"/>
<evidence type="ECO:0000313" key="1">
    <source>
        <dbReference type="EMBL" id="KAG8651246.1"/>
    </source>
</evidence>
<dbReference type="EMBL" id="CM004393">
    <property type="protein sequence ID" value="KAG8651246.1"/>
    <property type="molecule type" value="Genomic_DNA"/>
</dbReference>
<evidence type="ECO:0000313" key="2">
    <source>
        <dbReference type="Proteomes" id="UP000091857"/>
    </source>
</evidence>
<accession>A0ACB7HGH3</accession>
<name>A0ACB7HGH3_MANES</name>
<dbReference type="Proteomes" id="UP000091857">
    <property type="component" value="Chromosome 7"/>
</dbReference>
<keyword evidence="2" id="KW-1185">Reference proteome</keyword>
<protein>
    <submittedName>
        <fullName evidence="1">Uncharacterized protein</fullName>
    </submittedName>
</protein>
<sequence>MPINQKLEAKGYILTWTGSMCDQEGPWPRSVTSIALRRGAGLRSPQVGRAYVVICGRGGLRSRGPYQISDQSYFDVHLITDMFSDNGVHGRLLHFAVNLFYPHYFMVLLNGLEAQASICPRLRYAPFNKWVK</sequence>
<gene>
    <name evidence="1" type="ORF">MANES_07G105300v8</name>
</gene>
<comment type="caution">
    <text evidence="1">The sequence shown here is derived from an EMBL/GenBank/DDBJ whole genome shotgun (WGS) entry which is preliminary data.</text>
</comment>
<reference evidence="2" key="1">
    <citation type="journal article" date="2016" name="Nat. Biotechnol.">
        <title>Sequencing wild and cultivated cassava and related species reveals extensive interspecific hybridization and genetic diversity.</title>
        <authorList>
            <person name="Bredeson J.V."/>
            <person name="Lyons J.B."/>
            <person name="Prochnik S.E."/>
            <person name="Wu G.A."/>
            <person name="Ha C.M."/>
            <person name="Edsinger-Gonzales E."/>
            <person name="Grimwood J."/>
            <person name="Schmutz J."/>
            <person name="Rabbi I.Y."/>
            <person name="Egesi C."/>
            <person name="Nauluvula P."/>
            <person name="Lebot V."/>
            <person name="Ndunguru J."/>
            <person name="Mkamilo G."/>
            <person name="Bart R.S."/>
            <person name="Setter T.L."/>
            <person name="Gleadow R.M."/>
            <person name="Kulakow P."/>
            <person name="Ferguson M.E."/>
            <person name="Rounsley S."/>
            <person name="Rokhsar D.S."/>
        </authorList>
    </citation>
    <scope>NUCLEOTIDE SEQUENCE [LARGE SCALE GENOMIC DNA]</scope>
    <source>
        <strain evidence="2">cv. AM560-2</strain>
    </source>
</reference>